<dbReference type="RefSeq" id="WP_187056806.1">
    <property type="nucleotide sequence ID" value="NZ_CP060412.1"/>
</dbReference>
<dbReference type="Proteomes" id="UP000515873">
    <property type="component" value="Chromosome"/>
</dbReference>
<gene>
    <name evidence="1" type="ORF">H8F01_20260</name>
</gene>
<dbReference type="EMBL" id="CP060412">
    <property type="protein sequence ID" value="QNK01344.1"/>
    <property type="molecule type" value="Genomic_DNA"/>
</dbReference>
<evidence type="ECO:0000313" key="1">
    <source>
        <dbReference type="EMBL" id="QNK01344.1"/>
    </source>
</evidence>
<evidence type="ECO:0000313" key="2">
    <source>
        <dbReference type="Proteomes" id="UP000515873"/>
    </source>
</evidence>
<sequence length="76" mass="8288">MKYSDEQLVLAGDVVQIAGKYRGTVIAAIDDKSYLPGGEDWEYLGRGAMIKTDFGGLVHYPEDDGDLVLVRRGVSP</sequence>
<dbReference type="KEGG" id="dtl:H8F01_20260"/>
<protein>
    <recommendedName>
        <fullName evidence="3">DUF5348 domain-containing protein</fullName>
    </recommendedName>
</protein>
<accession>A0A7G8Q3I6</accession>
<proteinExistence type="predicted"/>
<name>A0A7G8Q3I6_9GAMM</name>
<dbReference type="AlphaFoldDB" id="A0A7G8Q3I6"/>
<keyword evidence="2" id="KW-1185">Reference proteome</keyword>
<evidence type="ECO:0008006" key="3">
    <source>
        <dbReference type="Google" id="ProtNLM"/>
    </source>
</evidence>
<organism evidence="1 2">
    <name type="scientific">Dyella telluris</name>
    <dbReference type="NCBI Taxonomy" id="2763498"/>
    <lineage>
        <taxon>Bacteria</taxon>
        <taxon>Pseudomonadati</taxon>
        <taxon>Pseudomonadota</taxon>
        <taxon>Gammaproteobacteria</taxon>
        <taxon>Lysobacterales</taxon>
        <taxon>Rhodanobacteraceae</taxon>
        <taxon>Dyella</taxon>
    </lineage>
</organism>
<reference evidence="1 2" key="1">
    <citation type="submission" date="2020-08" db="EMBL/GenBank/DDBJ databases">
        <title>Dyella sp. G9 isolated from forest soil.</title>
        <authorList>
            <person name="Fu J."/>
            <person name="Qiu L."/>
        </authorList>
    </citation>
    <scope>NUCLEOTIDE SEQUENCE [LARGE SCALE GENOMIC DNA]</scope>
    <source>
        <strain evidence="1 2">G9</strain>
    </source>
</reference>